<comment type="caution">
    <text evidence="3">The sequence shown here is derived from an EMBL/GenBank/DDBJ whole genome shotgun (WGS) entry which is preliminary data.</text>
</comment>
<sequence>LKMLRSALLIYRLAPSNARFLSSSSKPFGFVYDERMLAHDCPYDSTMAEKPERMKLIYERLVQEKQLEKAVNIPARPATDEELALNHSLELVKELDELKTNEQCEEYCKDKEILWLGPRSMEAARVAAGGSIELVKANVEGRIGNGFAIVRPPGHHAYGKTPQGYCVFNNVAVAAKYAVEKLGLEKVAIVDFDIHPANGTLPSIQDDSRFHLTSFHAYHHGAFWPWEKEYDYDTKKEQLFFPLNGAMNTEVDYLSAFHHVLLPVLREWKPDMILISAGFDAGYCDVMLDMGQSVKAHGYGHMARQLAEIAPGRTIAFLEGGYFPHNYVESAHMMVKGLQNEPLPSVEYPALVQGPLRETILNSIHHHAAHWSCMQQKLQSVQQQQRRLGLADYTPSPRLFIGHGVRDYWEKVKEMRAVRTREWFPPLDAATTQASIEKIDAVKKAYDYSKPCPTPDESALLEQLVWDEKARADSYIKSAPASLCMYNEFYDFLAGKIPNMMICDMKIMAEKVGKKL</sequence>
<dbReference type="EMBL" id="BTRK01000002">
    <property type="protein sequence ID" value="GMR35374.1"/>
    <property type="molecule type" value="Genomic_DNA"/>
</dbReference>
<dbReference type="GO" id="GO:0000118">
    <property type="term" value="C:histone deacetylase complex"/>
    <property type="evidence" value="ECO:0007669"/>
    <property type="project" value="TreeGrafter"/>
</dbReference>
<evidence type="ECO:0000259" key="2">
    <source>
        <dbReference type="Pfam" id="PF00850"/>
    </source>
</evidence>
<organism evidence="3 4">
    <name type="scientific">Pristionchus mayeri</name>
    <dbReference type="NCBI Taxonomy" id="1317129"/>
    <lineage>
        <taxon>Eukaryota</taxon>
        <taxon>Metazoa</taxon>
        <taxon>Ecdysozoa</taxon>
        <taxon>Nematoda</taxon>
        <taxon>Chromadorea</taxon>
        <taxon>Rhabditida</taxon>
        <taxon>Rhabditina</taxon>
        <taxon>Diplogasteromorpha</taxon>
        <taxon>Diplogasteroidea</taxon>
        <taxon>Neodiplogasteridae</taxon>
        <taxon>Pristionchus</taxon>
    </lineage>
</organism>
<feature type="domain" description="Histone deacetylase" evidence="2">
    <location>
        <begin position="48"/>
        <end position="337"/>
    </location>
</feature>
<evidence type="ECO:0000313" key="3">
    <source>
        <dbReference type="EMBL" id="GMR35374.1"/>
    </source>
</evidence>
<proteinExistence type="predicted"/>
<evidence type="ECO:0000256" key="1">
    <source>
        <dbReference type="ARBA" id="ARBA00048287"/>
    </source>
</evidence>
<dbReference type="InterPro" id="IPR000286">
    <property type="entry name" value="HDACs"/>
</dbReference>
<dbReference type="InterPro" id="IPR023696">
    <property type="entry name" value="Ureohydrolase_dom_sf"/>
</dbReference>
<accession>A0AAN5CAX1</accession>
<dbReference type="PRINTS" id="PR01270">
    <property type="entry name" value="HDASUPER"/>
</dbReference>
<evidence type="ECO:0000313" key="4">
    <source>
        <dbReference type="Proteomes" id="UP001328107"/>
    </source>
</evidence>
<reference evidence="4" key="1">
    <citation type="submission" date="2022-10" db="EMBL/GenBank/DDBJ databases">
        <title>Genome assembly of Pristionchus species.</title>
        <authorList>
            <person name="Yoshida K."/>
            <person name="Sommer R.J."/>
        </authorList>
    </citation>
    <scope>NUCLEOTIDE SEQUENCE [LARGE SCALE GENOMIC DNA]</scope>
    <source>
        <strain evidence="4">RS5460</strain>
    </source>
</reference>
<dbReference type="Proteomes" id="UP001328107">
    <property type="component" value="Unassembled WGS sequence"/>
</dbReference>
<dbReference type="InterPro" id="IPR023801">
    <property type="entry name" value="His_deacetylse_dom"/>
</dbReference>
<dbReference type="GO" id="GO:0040029">
    <property type="term" value="P:epigenetic regulation of gene expression"/>
    <property type="evidence" value="ECO:0007669"/>
    <property type="project" value="TreeGrafter"/>
</dbReference>
<keyword evidence="4" id="KW-1185">Reference proteome</keyword>
<gene>
    <name evidence="3" type="ORF">PMAYCL1PPCAC_05569</name>
</gene>
<dbReference type="PANTHER" id="PTHR10625:SF1">
    <property type="entry name" value="HISTONE DEACETYLASE DOMAIN-CONTAINING PROTEIN"/>
    <property type="match status" value="1"/>
</dbReference>
<protein>
    <recommendedName>
        <fullName evidence="2">Histone deacetylase domain-containing protein</fullName>
    </recommendedName>
</protein>
<dbReference type="SUPFAM" id="SSF52768">
    <property type="entry name" value="Arginase/deacetylase"/>
    <property type="match status" value="1"/>
</dbReference>
<dbReference type="InterPro" id="IPR037138">
    <property type="entry name" value="His_deacetylse_dom_sf"/>
</dbReference>
<comment type="catalytic activity">
    <reaction evidence="1">
        <text>N(6)-acetyl-L-lysyl-[histone] + H2O = L-lysyl-[histone] + acetate</text>
        <dbReference type="Rhea" id="RHEA:58196"/>
        <dbReference type="Rhea" id="RHEA-COMP:9845"/>
        <dbReference type="Rhea" id="RHEA-COMP:11338"/>
        <dbReference type="ChEBI" id="CHEBI:15377"/>
        <dbReference type="ChEBI" id="CHEBI:29969"/>
        <dbReference type="ChEBI" id="CHEBI:30089"/>
        <dbReference type="ChEBI" id="CHEBI:61930"/>
        <dbReference type="EC" id="3.5.1.98"/>
    </reaction>
</comment>
<dbReference type="Gene3D" id="3.40.800.20">
    <property type="entry name" value="Histone deacetylase domain"/>
    <property type="match status" value="1"/>
</dbReference>
<dbReference type="GO" id="GO:0141221">
    <property type="term" value="F:histone deacetylase activity, hydrolytic mechanism"/>
    <property type="evidence" value="ECO:0007669"/>
    <property type="project" value="UniProtKB-EC"/>
</dbReference>
<name>A0AAN5CAX1_9BILA</name>
<feature type="non-terminal residue" evidence="3">
    <location>
        <position position="1"/>
    </location>
</feature>
<dbReference type="AlphaFoldDB" id="A0AAN5CAX1"/>
<dbReference type="PANTHER" id="PTHR10625">
    <property type="entry name" value="HISTONE DEACETYLASE HDAC1-RELATED"/>
    <property type="match status" value="1"/>
</dbReference>
<dbReference type="Pfam" id="PF00850">
    <property type="entry name" value="Hist_deacetyl"/>
    <property type="match status" value="1"/>
</dbReference>